<organism evidence="1 2">
    <name type="scientific">Chara braunii</name>
    <name type="common">Braun's stonewort</name>
    <dbReference type="NCBI Taxonomy" id="69332"/>
    <lineage>
        <taxon>Eukaryota</taxon>
        <taxon>Viridiplantae</taxon>
        <taxon>Streptophyta</taxon>
        <taxon>Charophyceae</taxon>
        <taxon>Charales</taxon>
        <taxon>Characeae</taxon>
        <taxon>Chara</taxon>
    </lineage>
</organism>
<dbReference type="Proteomes" id="UP000265515">
    <property type="component" value="Unassembled WGS sequence"/>
</dbReference>
<feature type="non-terminal residue" evidence="1">
    <location>
        <position position="206"/>
    </location>
</feature>
<reference evidence="1 2" key="1">
    <citation type="journal article" date="2018" name="Cell">
        <title>The Chara Genome: Secondary Complexity and Implications for Plant Terrestrialization.</title>
        <authorList>
            <person name="Nishiyama T."/>
            <person name="Sakayama H."/>
            <person name="Vries J.D."/>
            <person name="Buschmann H."/>
            <person name="Saint-Marcoux D."/>
            <person name="Ullrich K.K."/>
            <person name="Haas F.B."/>
            <person name="Vanderstraeten L."/>
            <person name="Becker D."/>
            <person name="Lang D."/>
            <person name="Vosolsobe S."/>
            <person name="Rombauts S."/>
            <person name="Wilhelmsson P.K.I."/>
            <person name="Janitza P."/>
            <person name="Kern R."/>
            <person name="Heyl A."/>
            <person name="Rumpler F."/>
            <person name="Villalobos L.I.A.C."/>
            <person name="Clay J.M."/>
            <person name="Skokan R."/>
            <person name="Toyoda A."/>
            <person name="Suzuki Y."/>
            <person name="Kagoshima H."/>
            <person name="Schijlen E."/>
            <person name="Tajeshwar N."/>
            <person name="Catarino B."/>
            <person name="Hetherington A.J."/>
            <person name="Saltykova A."/>
            <person name="Bonnot C."/>
            <person name="Breuninger H."/>
            <person name="Symeonidi A."/>
            <person name="Radhakrishnan G.V."/>
            <person name="Van Nieuwerburgh F."/>
            <person name="Deforce D."/>
            <person name="Chang C."/>
            <person name="Karol K.G."/>
            <person name="Hedrich R."/>
            <person name="Ulvskov P."/>
            <person name="Glockner G."/>
            <person name="Delwiche C.F."/>
            <person name="Petrasek J."/>
            <person name="Van de Peer Y."/>
            <person name="Friml J."/>
            <person name="Beilby M."/>
            <person name="Dolan L."/>
            <person name="Kohara Y."/>
            <person name="Sugano S."/>
            <person name="Fujiyama A."/>
            <person name="Delaux P.-M."/>
            <person name="Quint M."/>
            <person name="TheiBen G."/>
            <person name="Hagemann M."/>
            <person name="Harholt J."/>
            <person name="Dunand C."/>
            <person name="Zachgo S."/>
            <person name="Langdale J."/>
            <person name="Maumus F."/>
            <person name="Straeten D.V.D."/>
            <person name="Gould S.B."/>
            <person name="Rensing S.A."/>
        </authorList>
    </citation>
    <scope>NUCLEOTIDE SEQUENCE [LARGE SCALE GENOMIC DNA]</scope>
    <source>
        <strain evidence="1 2">S276</strain>
    </source>
</reference>
<evidence type="ECO:0000313" key="2">
    <source>
        <dbReference type="Proteomes" id="UP000265515"/>
    </source>
</evidence>
<comment type="caution">
    <text evidence="1">The sequence shown here is derived from an EMBL/GenBank/DDBJ whole genome shotgun (WGS) entry which is preliminary data.</text>
</comment>
<proteinExistence type="predicted"/>
<protein>
    <submittedName>
        <fullName evidence="1">Uncharacterized protein</fullName>
    </submittedName>
</protein>
<sequence>MADLRGVGRWLARPSAAPCPHPPCIRFSVPFQHHLGLSAQLAAGPAQRGTWCRSRVGGVDRVRGLVALLPLHPVSPPQVVTSAQPHSRLLVGMAVGPGTDSPAGGSGAGCRVVAAALGLRTPALSRLIFVQTSFPSQPRPRLRAELVACLGIEGRVLRGNLCSGSCAGSLEGDLEEGDSLVDRRTLLRNEVLSKSRVAWECSPNWV</sequence>
<gene>
    <name evidence="1" type="ORF">CBR_g57337</name>
</gene>
<evidence type="ECO:0000313" key="1">
    <source>
        <dbReference type="EMBL" id="GBG92818.1"/>
    </source>
</evidence>
<dbReference type="Gramene" id="GBG92818">
    <property type="protein sequence ID" value="GBG92818"/>
    <property type="gene ID" value="CBR_g57337"/>
</dbReference>
<dbReference type="EMBL" id="BFEA01001143">
    <property type="protein sequence ID" value="GBG92818.1"/>
    <property type="molecule type" value="Genomic_DNA"/>
</dbReference>
<dbReference type="AlphaFoldDB" id="A0A388ME23"/>
<accession>A0A388ME23</accession>
<keyword evidence="2" id="KW-1185">Reference proteome</keyword>
<name>A0A388ME23_CHABU</name>